<dbReference type="InterPro" id="IPR004158">
    <property type="entry name" value="DUF247_pln"/>
</dbReference>
<feature type="transmembrane region" description="Helical" evidence="1">
    <location>
        <begin position="418"/>
        <end position="445"/>
    </location>
</feature>
<dbReference type="Pfam" id="PF03140">
    <property type="entry name" value="DUF247"/>
    <property type="match status" value="1"/>
</dbReference>
<evidence type="ECO:0000313" key="2">
    <source>
        <dbReference type="EMBL" id="KAH6822774.1"/>
    </source>
</evidence>
<accession>A0AAD4P159</accession>
<gene>
    <name evidence="2" type="ORF">C2S53_003601</name>
</gene>
<dbReference type="EMBL" id="SDAM02001188">
    <property type="protein sequence ID" value="KAH6822774.1"/>
    <property type="molecule type" value="Genomic_DNA"/>
</dbReference>
<reference evidence="2 3" key="1">
    <citation type="journal article" date="2021" name="Nat. Commun.">
        <title>Incipient diploidization of the medicinal plant Perilla within 10,000 years.</title>
        <authorList>
            <person name="Zhang Y."/>
            <person name="Shen Q."/>
            <person name="Leng L."/>
            <person name="Zhang D."/>
            <person name="Chen S."/>
            <person name="Shi Y."/>
            <person name="Ning Z."/>
            <person name="Chen S."/>
        </authorList>
    </citation>
    <scope>NUCLEOTIDE SEQUENCE [LARGE SCALE GENOMIC DNA]</scope>
    <source>
        <strain evidence="3">cv. PC099</strain>
    </source>
</reference>
<keyword evidence="3" id="KW-1185">Reference proteome</keyword>
<sequence>MAGGEWTIQLIQTTPADLQLQVASNWVSEVKKELSEVSVVMSQSRPESIYRIPWSLKKLRRSAYQPQMVSMGPYHRGERQLAAMEKHKKRAFLRLVERSEKPIDCYVDKLAPEVENLMDSYDQLDGSWKEDSKAFLKMMMIDGCFILELMRSATAKPDVLREMGYDEGNDPVFSNHGKLYFTPYLRRDMLMLENQLPLRLLKIILAVEEALPKPEQLTELILKFVGRWEPSRNIQGFENCCHILDMYRKSLLLETEDRLPCRKEEDAYIRSATELTEAGIRFEKSKTINLNDISFRGGVLKLPRITVDDTLESEYLNLMAFERFHVDAGNEVTAYVFFMDRLIDSAKDVSLLHWRGILQNSLGSDKAVAKLFNSLSTDACLDHSSSLGIVHRDVAVYCRSPLPSWIAYAKHNYFTNPWVGLSILAAIFLFALTGVQTLYSVLAYYK</sequence>
<keyword evidence="1" id="KW-0812">Transmembrane</keyword>
<comment type="caution">
    <text evidence="2">The sequence shown here is derived from an EMBL/GenBank/DDBJ whole genome shotgun (WGS) entry which is preliminary data.</text>
</comment>
<dbReference type="AlphaFoldDB" id="A0AAD4P159"/>
<evidence type="ECO:0000256" key="1">
    <source>
        <dbReference type="SAM" id="Phobius"/>
    </source>
</evidence>
<dbReference type="PANTHER" id="PTHR31170:SF18">
    <property type="entry name" value="(WILD MALAYSIAN BANANA) HYPOTHETICAL PROTEIN"/>
    <property type="match status" value="1"/>
</dbReference>
<evidence type="ECO:0000313" key="3">
    <source>
        <dbReference type="Proteomes" id="UP001190926"/>
    </source>
</evidence>
<protein>
    <submittedName>
        <fullName evidence="2">Uncharacterized protein</fullName>
    </submittedName>
</protein>
<proteinExistence type="predicted"/>
<dbReference type="PANTHER" id="PTHR31170">
    <property type="entry name" value="BNAC04G53230D PROTEIN"/>
    <property type="match status" value="1"/>
</dbReference>
<keyword evidence="1" id="KW-0472">Membrane</keyword>
<organism evidence="2 3">
    <name type="scientific">Perilla frutescens var. hirtella</name>
    <name type="common">Perilla citriodora</name>
    <name type="synonym">Perilla setoyensis</name>
    <dbReference type="NCBI Taxonomy" id="608512"/>
    <lineage>
        <taxon>Eukaryota</taxon>
        <taxon>Viridiplantae</taxon>
        <taxon>Streptophyta</taxon>
        <taxon>Embryophyta</taxon>
        <taxon>Tracheophyta</taxon>
        <taxon>Spermatophyta</taxon>
        <taxon>Magnoliopsida</taxon>
        <taxon>eudicotyledons</taxon>
        <taxon>Gunneridae</taxon>
        <taxon>Pentapetalae</taxon>
        <taxon>asterids</taxon>
        <taxon>lamiids</taxon>
        <taxon>Lamiales</taxon>
        <taxon>Lamiaceae</taxon>
        <taxon>Nepetoideae</taxon>
        <taxon>Elsholtzieae</taxon>
        <taxon>Perilla</taxon>
    </lineage>
</organism>
<dbReference type="Proteomes" id="UP001190926">
    <property type="component" value="Unassembled WGS sequence"/>
</dbReference>
<name>A0AAD4P159_PERFH</name>
<keyword evidence="1" id="KW-1133">Transmembrane helix</keyword>